<comment type="caution">
    <text evidence="1">The sequence shown here is derived from an EMBL/GenBank/DDBJ whole genome shotgun (WGS) entry which is preliminary data.</text>
</comment>
<reference evidence="1 2" key="1">
    <citation type="submission" date="2024-09" db="EMBL/GenBank/DDBJ databases">
        <title>Chromosome-scale assembly of Riccia fluitans.</title>
        <authorList>
            <person name="Paukszto L."/>
            <person name="Sawicki J."/>
            <person name="Karawczyk K."/>
            <person name="Piernik-Szablinska J."/>
            <person name="Szczecinska M."/>
            <person name="Mazdziarz M."/>
        </authorList>
    </citation>
    <scope>NUCLEOTIDE SEQUENCE [LARGE SCALE GENOMIC DNA]</scope>
    <source>
        <strain evidence="1">Rf_01</strain>
        <tissue evidence="1">Aerial parts of the thallus</tissue>
    </source>
</reference>
<protein>
    <submittedName>
        <fullName evidence="1">Uncharacterized protein</fullName>
    </submittedName>
</protein>
<dbReference type="EMBL" id="JBHFFA010000004">
    <property type="protein sequence ID" value="KAL2632077.1"/>
    <property type="molecule type" value="Genomic_DNA"/>
</dbReference>
<accession>A0ABD1YRN2</accession>
<evidence type="ECO:0000313" key="1">
    <source>
        <dbReference type="EMBL" id="KAL2632077.1"/>
    </source>
</evidence>
<evidence type="ECO:0000313" key="2">
    <source>
        <dbReference type="Proteomes" id="UP001605036"/>
    </source>
</evidence>
<organism evidence="1 2">
    <name type="scientific">Riccia fluitans</name>
    <dbReference type="NCBI Taxonomy" id="41844"/>
    <lineage>
        <taxon>Eukaryota</taxon>
        <taxon>Viridiplantae</taxon>
        <taxon>Streptophyta</taxon>
        <taxon>Embryophyta</taxon>
        <taxon>Marchantiophyta</taxon>
        <taxon>Marchantiopsida</taxon>
        <taxon>Marchantiidae</taxon>
        <taxon>Marchantiales</taxon>
        <taxon>Ricciaceae</taxon>
        <taxon>Riccia</taxon>
    </lineage>
</organism>
<dbReference type="Proteomes" id="UP001605036">
    <property type="component" value="Unassembled WGS sequence"/>
</dbReference>
<keyword evidence="2" id="KW-1185">Reference proteome</keyword>
<proteinExistence type="predicted"/>
<gene>
    <name evidence="1" type="ORF">R1flu_016763</name>
</gene>
<name>A0ABD1YRN2_9MARC</name>
<sequence>MGGTPEWHSQSGPPLWRDMCRCLPGNSPVSVRATSGLRSGSSLDRPGVRFGNGPDGDAACLCRQVPSKICGTGHGRRVAFTLSSPLVHLKQNQISEYNAARGRREGGGLWCKARDEAESPLGSLPWADHLSATIVSPHAQVRSRTRRENHAGGTFVPLGVDLNIRLGFSVGGGSRENGSRLPTSLPWGRGNLVVLRSWDPIWEIGNSETVSRLLSEIPQLRGESLVSLLLGTLEGRGAADGPIKRPSNSKSLGESRGYGSNLSLTLESALSDTKRHSWLLLPPGVINDHRRSGAGGRGFTPPPKALGGFPKWSVETVHMALNLA</sequence>
<dbReference type="AlphaFoldDB" id="A0ABD1YRN2"/>